<dbReference type="InterPro" id="IPR042097">
    <property type="entry name" value="Aminopeptidase_N-like_N_sf"/>
</dbReference>
<dbReference type="PANTHER" id="PTHR11533:SF297">
    <property type="entry name" value="AMINOPEPTIDASE N"/>
    <property type="match status" value="1"/>
</dbReference>
<dbReference type="GO" id="GO:0008237">
    <property type="term" value="F:metallopeptidase activity"/>
    <property type="evidence" value="ECO:0007669"/>
    <property type="project" value="InterPro"/>
</dbReference>
<evidence type="ECO:0000313" key="2">
    <source>
        <dbReference type="EMBL" id="SEP53244.1"/>
    </source>
</evidence>
<dbReference type="InterPro" id="IPR027268">
    <property type="entry name" value="Peptidase_M4/M1_CTD_sf"/>
</dbReference>
<keyword evidence="3" id="KW-1185">Reference proteome</keyword>
<dbReference type="EMBL" id="FOEF01000025">
    <property type="protein sequence ID" value="SEP53244.1"/>
    <property type="molecule type" value="Genomic_DNA"/>
</dbReference>
<dbReference type="Gene3D" id="1.10.390.10">
    <property type="entry name" value="Neutral Protease Domain 2"/>
    <property type="match status" value="1"/>
</dbReference>
<dbReference type="InterPro" id="IPR014782">
    <property type="entry name" value="Peptidase_M1_dom"/>
</dbReference>
<sequence>MRVVYSGKPTGASWHQLQGGGVDVTGEPHSATAWFPLNDHPSDKAALHLEATVPAAWTVIGNGRPGPTSERDGLKTFRWNEDHPIVSYATTMAIDKFTVHTSKLADGTPVINAYGQNTTYLPDSEALVPKIMAFLTKAFGPYPFDASAVHEPAHQWFGDSVSFSDWRDGCFAECFAQYTGQLWDEAENGADLDRSYREIVASHAGDAAYWAVPIYDPGKDRPLDYALYDRGSLMLHALRRTMGDGRFFGLLRHWATTHRDGNASWPDFERLAAHDAGQDLSGFFRAWAHSTVIPPEPYLHPGPLHG</sequence>
<dbReference type="AlphaFoldDB" id="A0A1H8YM08"/>
<reference evidence="2 3" key="1">
    <citation type="submission" date="2016-10" db="EMBL/GenBank/DDBJ databases">
        <authorList>
            <person name="de Groot N.N."/>
        </authorList>
    </citation>
    <scope>NUCLEOTIDE SEQUENCE [LARGE SCALE GENOMIC DNA]</scope>
    <source>
        <strain evidence="2 3">DSM 44993</strain>
    </source>
</reference>
<dbReference type="PANTHER" id="PTHR11533">
    <property type="entry name" value="PROTEASE M1 ZINC METALLOPROTEASE"/>
    <property type="match status" value="1"/>
</dbReference>
<accession>A0A1H8YM08</accession>
<dbReference type="SUPFAM" id="SSF63737">
    <property type="entry name" value="Leukotriene A4 hydrolase N-terminal domain"/>
    <property type="match status" value="1"/>
</dbReference>
<organism evidence="2 3">
    <name type="scientific">Amycolatopsis saalfeldensis</name>
    <dbReference type="NCBI Taxonomy" id="394193"/>
    <lineage>
        <taxon>Bacteria</taxon>
        <taxon>Bacillati</taxon>
        <taxon>Actinomycetota</taxon>
        <taxon>Actinomycetes</taxon>
        <taxon>Pseudonocardiales</taxon>
        <taxon>Pseudonocardiaceae</taxon>
        <taxon>Amycolatopsis</taxon>
    </lineage>
</organism>
<dbReference type="Gene3D" id="2.60.40.1730">
    <property type="entry name" value="tricorn interacting facor f3 domain"/>
    <property type="match status" value="1"/>
</dbReference>
<dbReference type="Proteomes" id="UP000198582">
    <property type="component" value="Unassembled WGS sequence"/>
</dbReference>
<dbReference type="InterPro" id="IPR050344">
    <property type="entry name" value="Peptidase_M1_aminopeptidases"/>
</dbReference>
<name>A0A1H8YM08_9PSEU</name>
<dbReference type="GO" id="GO:0008270">
    <property type="term" value="F:zinc ion binding"/>
    <property type="evidence" value="ECO:0007669"/>
    <property type="project" value="InterPro"/>
</dbReference>
<proteinExistence type="predicted"/>
<gene>
    <name evidence="2" type="ORF">SAMN04489732_12582</name>
</gene>
<dbReference type="STRING" id="394193.SAMN04489732_12582"/>
<dbReference type="Pfam" id="PF01433">
    <property type="entry name" value="Peptidase_M1"/>
    <property type="match status" value="1"/>
</dbReference>
<feature type="domain" description="Peptidase M1 membrane alanine aminopeptidase" evidence="1">
    <location>
        <begin position="149"/>
        <end position="287"/>
    </location>
</feature>
<evidence type="ECO:0000313" key="3">
    <source>
        <dbReference type="Proteomes" id="UP000198582"/>
    </source>
</evidence>
<evidence type="ECO:0000259" key="1">
    <source>
        <dbReference type="Pfam" id="PF01433"/>
    </source>
</evidence>
<protein>
    <submittedName>
        <fullName evidence="2">Peptidase family M1</fullName>
    </submittedName>
</protein>
<dbReference type="SUPFAM" id="SSF55486">
    <property type="entry name" value="Metalloproteases ('zincins'), catalytic domain"/>
    <property type="match status" value="1"/>
</dbReference>